<accession>A0A151SUW5</accession>
<protein>
    <submittedName>
        <fullName evidence="2">Uncharacterized protein</fullName>
    </submittedName>
</protein>
<dbReference type="Gramene" id="C.cajan_13581.t">
    <property type="protein sequence ID" value="C.cajan_13581.t.cds1"/>
    <property type="gene ID" value="C.cajan_13581"/>
</dbReference>
<keyword evidence="3" id="KW-1185">Reference proteome</keyword>
<evidence type="ECO:0000313" key="2">
    <source>
        <dbReference type="EMBL" id="KYP58583.1"/>
    </source>
</evidence>
<proteinExistence type="predicted"/>
<dbReference type="Proteomes" id="UP000075243">
    <property type="component" value="Chromosome 10"/>
</dbReference>
<evidence type="ECO:0000313" key="3">
    <source>
        <dbReference type="Proteomes" id="UP000075243"/>
    </source>
</evidence>
<feature type="region of interest" description="Disordered" evidence="1">
    <location>
        <begin position="21"/>
        <end position="44"/>
    </location>
</feature>
<name>A0A151SUW5_CAJCA</name>
<reference evidence="2 3" key="1">
    <citation type="journal article" date="2012" name="Nat. Biotechnol.">
        <title>Draft genome sequence of pigeonpea (Cajanus cajan), an orphan legume crop of resource-poor farmers.</title>
        <authorList>
            <person name="Varshney R.K."/>
            <person name="Chen W."/>
            <person name="Li Y."/>
            <person name="Bharti A.K."/>
            <person name="Saxena R.K."/>
            <person name="Schlueter J.A."/>
            <person name="Donoghue M.T."/>
            <person name="Azam S."/>
            <person name="Fan G."/>
            <person name="Whaley A.M."/>
            <person name="Farmer A.D."/>
            <person name="Sheridan J."/>
            <person name="Iwata A."/>
            <person name="Tuteja R."/>
            <person name="Penmetsa R.V."/>
            <person name="Wu W."/>
            <person name="Upadhyaya H.D."/>
            <person name="Yang S.P."/>
            <person name="Shah T."/>
            <person name="Saxena K.B."/>
            <person name="Michael T."/>
            <person name="McCombie W.R."/>
            <person name="Yang B."/>
            <person name="Zhang G."/>
            <person name="Yang H."/>
            <person name="Wang J."/>
            <person name="Spillane C."/>
            <person name="Cook D.R."/>
            <person name="May G.D."/>
            <person name="Xu X."/>
            <person name="Jackson S.A."/>
        </authorList>
    </citation>
    <scope>NUCLEOTIDE SEQUENCE [LARGE SCALE GENOMIC DNA]</scope>
    <source>
        <strain evidence="3">cv. Asha</strain>
    </source>
</reference>
<dbReference type="EMBL" id="CM003612">
    <property type="protein sequence ID" value="KYP58583.1"/>
    <property type="molecule type" value="Genomic_DNA"/>
</dbReference>
<organism evidence="2 3">
    <name type="scientific">Cajanus cajan</name>
    <name type="common">Pigeon pea</name>
    <name type="synonym">Cajanus indicus</name>
    <dbReference type="NCBI Taxonomy" id="3821"/>
    <lineage>
        <taxon>Eukaryota</taxon>
        <taxon>Viridiplantae</taxon>
        <taxon>Streptophyta</taxon>
        <taxon>Embryophyta</taxon>
        <taxon>Tracheophyta</taxon>
        <taxon>Spermatophyta</taxon>
        <taxon>Magnoliopsida</taxon>
        <taxon>eudicotyledons</taxon>
        <taxon>Gunneridae</taxon>
        <taxon>Pentapetalae</taxon>
        <taxon>rosids</taxon>
        <taxon>fabids</taxon>
        <taxon>Fabales</taxon>
        <taxon>Fabaceae</taxon>
        <taxon>Papilionoideae</taxon>
        <taxon>50 kb inversion clade</taxon>
        <taxon>NPAAA clade</taxon>
        <taxon>indigoferoid/millettioid clade</taxon>
        <taxon>Phaseoleae</taxon>
        <taxon>Cajanus</taxon>
    </lineage>
</organism>
<feature type="compositionally biased region" description="Polar residues" evidence="1">
    <location>
        <begin position="31"/>
        <end position="42"/>
    </location>
</feature>
<evidence type="ECO:0000256" key="1">
    <source>
        <dbReference type="SAM" id="MobiDB-lite"/>
    </source>
</evidence>
<gene>
    <name evidence="2" type="ORF">KK1_013997</name>
</gene>
<dbReference type="AlphaFoldDB" id="A0A151SUW5"/>
<sequence>MTLDSHLLSLIWNNFPIQSLKQKKMPHSPSHHNSTDQPNPIQQLPCHHQLPLFIDQHYTRVQHHLDQHMLQELEQELNPPHNISRYEMRGFKNCDFM</sequence>
<feature type="compositionally biased region" description="Basic residues" evidence="1">
    <location>
        <begin position="21"/>
        <end position="30"/>
    </location>
</feature>